<evidence type="ECO:0000313" key="1">
    <source>
        <dbReference type="Proteomes" id="UP000095287"/>
    </source>
</evidence>
<keyword evidence="1" id="KW-1185">Reference proteome</keyword>
<accession>A0A1I7YTG5</accession>
<organism evidence="1 2">
    <name type="scientific">Steinernema glaseri</name>
    <dbReference type="NCBI Taxonomy" id="37863"/>
    <lineage>
        <taxon>Eukaryota</taxon>
        <taxon>Metazoa</taxon>
        <taxon>Ecdysozoa</taxon>
        <taxon>Nematoda</taxon>
        <taxon>Chromadorea</taxon>
        <taxon>Rhabditida</taxon>
        <taxon>Tylenchina</taxon>
        <taxon>Panagrolaimomorpha</taxon>
        <taxon>Strongyloidoidea</taxon>
        <taxon>Steinernematidae</taxon>
        <taxon>Steinernema</taxon>
    </lineage>
</organism>
<dbReference type="Proteomes" id="UP000095287">
    <property type="component" value="Unplaced"/>
</dbReference>
<name>A0A1I7YTG5_9BILA</name>
<reference evidence="2" key="1">
    <citation type="submission" date="2016-11" db="UniProtKB">
        <authorList>
            <consortium name="WormBaseParasite"/>
        </authorList>
    </citation>
    <scope>IDENTIFICATION</scope>
</reference>
<evidence type="ECO:0000313" key="2">
    <source>
        <dbReference type="WBParaSite" id="L893_g19328.t1"/>
    </source>
</evidence>
<dbReference type="WBParaSite" id="L893_g19328.t1">
    <property type="protein sequence ID" value="L893_g19328.t1"/>
    <property type="gene ID" value="L893_g19328"/>
</dbReference>
<sequence length="77" mass="8960">MHIETRRNPMSAQTPFFTWLVNRRVCFQSYSSASYGVVDSSSSIGSGQIVKLIRLEVTRTYRTRRSYHRSFSLLILL</sequence>
<dbReference type="AlphaFoldDB" id="A0A1I7YTG5"/>
<proteinExistence type="predicted"/>
<protein>
    <submittedName>
        <fullName evidence="2">Ovule protein</fullName>
    </submittedName>
</protein>